<reference evidence="1" key="1">
    <citation type="submission" date="2013-04" db="EMBL/GenBank/DDBJ databases">
        <authorList>
            <person name="Qu J."/>
            <person name="Murali S.C."/>
            <person name="Bandaranaike D."/>
            <person name="Bellair M."/>
            <person name="Blankenburg K."/>
            <person name="Chao H."/>
            <person name="Dinh H."/>
            <person name="Doddapaneni H."/>
            <person name="Downs B."/>
            <person name="Dugan-Rocha S."/>
            <person name="Elkadiri S."/>
            <person name="Gnanaolivu R.D."/>
            <person name="Hernandez B."/>
            <person name="Javaid M."/>
            <person name="Jayaseelan J.C."/>
            <person name="Lee S."/>
            <person name="Li M."/>
            <person name="Ming W."/>
            <person name="Munidasa M."/>
            <person name="Muniz J."/>
            <person name="Nguyen L."/>
            <person name="Ongeri F."/>
            <person name="Osuji N."/>
            <person name="Pu L.-L."/>
            <person name="Puazo M."/>
            <person name="Qu C."/>
            <person name="Quiroz J."/>
            <person name="Raj R."/>
            <person name="Weissenberger G."/>
            <person name="Xin Y."/>
            <person name="Zou X."/>
            <person name="Han Y."/>
            <person name="Richards S."/>
            <person name="Worley K."/>
            <person name="Muzny D."/>
            <person name="Gibbs R."/>
        </authorList>
    </citation>
    <scope>NUCLEOTIDE SEQUENCE</scope>
    <source>
        <strain evidence="1">Sampled in the wild</strain>
    </source>
</reference>
<sequence length="208" mass="22934">MPHRTDSVPVRAETLTILENGGGKMAEHRGRGPCYRKKYCMAAVYKLIYLEVLKNYRSTKPLVGEAEFSIKGISVKDVPSPLLTKTLGVDEQGVLIQGSACLSSVSECVIAGDFCTASRQWPSQWACARTVFGASSSDLRSVDRRRRMLNNREEDGGACSIPLLPRGDAKVSVQRPLTHLPKRPRVDIAFSNLTYTVKEGTKKSESFI</sequence>
<name>A0A8K0NXK7_LADFU</name>
<evidence type="ECO:0000313" key="2">
    <source>
        <dbReference type="Proteomes" id="UP000792457"/>
    </source>
</evidence>
<gene>
    <name evidence="1" type="ORF">J437_LFUL014420</name>
</gene>
<accession>A0A8K0NXK7</accession>
<evidence type="ECO:0000313" key="1">
    <source>
        <dbReference type="EMBL" id="KAG8228185.1"/>
    </source>
</evidence>
<keyword evidence="2" id="KW-1185">Reference proteome</keyword>
<dbReference type="OrthoDB" id="66620at2759"/>
<organism evidence="1 2">
    <name type="scientific">Ladona fulva</name>
    <name type="common">Scarce chaser dragonfly</name>
    <name type="synonym">Libellula fulva</name>
    <dbReference type="NCBI Taxonomy" id="123851"/>
    <lineage>
        <taxon>Eukaryota</taxon>
        <taxon>Metazoa</taxon>
        <taxon>Ecdysozoa</taxon>
        <taxon>Arthropoda</taxon>
        <taxon>Hexapoda</taxon>
        <taxon>Insecta</taxon>
        <taxon>Pterygota</taxon>
        <taxon>Palaeoptera</taxon>
        <taxon>Odonata</taxon>
        <taxon>Epiprocta</taxon>
        <taxon>Anisoptera</taxon>
        <taxon>Libelluloidea</taxon>
        <taxon>Libellulidae</taxon>
        <taxon>Ladona</taxon>
    </lineage>
</organism>
<protein>
    <submittedName>
        <fullName evidence="1">Uncharacterized protein</fullName>
    </submittedName>
</protein>
<comment type="caution">
    <text evidence="1">The sequence shown here is derived from an EMBL/GenBank/DDBJ whole genome shotgun (WGS) entry which is preliminary data.</text>
</comment>
<dbReference type="AlphaFoldDB" id="A0A8K0NXK7"/>
<reference evidence="1" key="2">
    <citation type="submission" date="2017-10" db="EMBL/GenBank/DDBJ databases">
        <title>Ladona fulva Genome sequencing and assembly.</title>
        <authorList>
            <person name="Murali S."/>
            <person name="Richards S."/>
            <person name="Bandaranaike D."/>
            <person name="Bellair M."/>
            <person name="Blankenburg K."/>
            <person name="Chao H."/>
            <person name="Dinh H."/>
            <person name="Doddapaneni H."/>
            <person name="Dugan-Rocha S."/>
            <person name="Elkadiri S."/>
            <person name="Gnanaolivu R."/>
            <person name="Hernandez B."/>
            <person name="Skinner E."/>
            <person name="Javaid M."/>
            <person name="Lee S."/>
            <person name="Li M."/>
            <person name="Ming W."/>
            <person name="Munidasa M."/>
            <person name="Muniz J."/>
            <person name="Nguyen L."/>
            <person name="Hughes D."/>
            <person name="Osuji N."/>
            <person name="Pu L.-L."/>
            <person name="Puazo M."/>
            <person name="Qu C."/>
            <person name="Quiroz J."/>
            <person name="Raj R."/>
            <person name="Weissenberger G."/>
            <person name="Xin Y."/>
            <person name="Zou X."/>
            <person name="Han Y."/>
            <person name="Worley K."/>
            <person name="Muzny D."/>
            <person name="Gibbs R."/>
        </authorList>
    </citation>
    <scope>NUCLEOTIDE SEQUENCE</scope>
    <source>
        <strain evidence="1">Sampled in the wild</strain>
    </source>
</reference>
<dbReference type="Proteomes" id="UP000792457">
    <property type="component" value="Unassembled WGS sequence"/>
</dbReference>
<proteinExistence type="predicted"/>
<dbReference type="EMBL" id="KZ308361">
    <property type="protein sequence ID" value="KAG8228185.1"/>
    <property type="molecule type" value="Genomic_DNA"/>
</dbReference>